<protein>
    <submittedName>
        <fullName evidence="2">Uncharacterized protein</fullName>
    </submittedName>
</protein>
<feature type="region of interest" description="Disordered" evidence="1">
    <location>
        <begin position="61"/>
        <end position="96"/>
    </location>
</feature>
<feature type="region of interest" description="Disordered" evidence="1">
    <location>
        <begin position="208"/>
        <end position="236"/>
    </location>
</feature>
<keyword evidence="3" id="KW-1185">Reference proteome</keyword>
<name>A0AAD9J8J8_9ANNE</name>
<reference evidence="2" key="1">
    <citation type="journal article" date="2023" name="Mol. Biol. Evol.">
        <title>Third-Generation Sequencing Reveals the Adaptive Role of the Epigenome in Three Deep-Sea Polychaetes.</title>
        <authorList>
            <person name="Perez M."/>
            <person name="Aroh O."/>
            <person name="Sun Y."/>
            <person name="Lan Y."/>
            <person name="Juniper S.K."/>
            <person name="Young C.R."/>
            <person name="Angers B."/>
            <person name="Qian P.Y."/>
        </authorList>
    </citation>
    <scope>NUCLEOTIDE SEQUENCE</scope>
    <source>
        <strain evidence="2">P08H-3</strain>
    </source>
</reference>
<gene>
    <name evidence="2" type="ORF">LSH36_540g00050</name>
</gene>
<dbReference type="EMBL" id="JAODUP010000540">
    <property type="protein sequence ID" value="KAK2147695.1"/>
    <property type="molecule type" value="Genomic_DNA"/>
</dbReference>
<sequence length="262" mass="29770">MHREMAPLPPLSPMKDDGTPLPRPHSKAISRTDYFAPGPVHLPGVDQSRNPILGTMTQYVRHTPQPNNMPQGTTGRHRSVCTRYTPPTTIPSDGGAKYRTNYHKVVHPGSMFEDTSPRRSYYIIAPDWTSEATGARRLAARQRNHYSWDSRPAFHPLHDYVIPLLERRRSCDSRLNEAIHSARESTSRSRRQGYLQAQTHASLKVFPPTVGREDPTARSLHNRDPRTERHAPTGSPFYKSMLASEVLIGPRRERTCPDIAHY</sequence>
<feature type="region of interest" description="Disordered" evidence="1">
    <location>
        <begin position="1"/>
        <end position="30"/>
    </location>
</feature>
<feature type="compositionally biased region" description="Polar residues" evidence="1">
    <location>
        <begin position="61"/>
        <end position="74"/>
    </location>
</feature>
<dbReference type="AlphaFoldDB" id="A0AAD9J8J8"/>
<evidence type="ECO:0000313" key="3">
    <source>
        <dbReference type="Proteomes" id="UP001208570"/>
    </source>
</evidence>
<comment type="caution">
    <text evidence="2">The sequence shown here is derived from an EMBL/GenBank/DDBJ whole genome shotgun (WGS) entry which is preliminary data.</text>
</comment>
<accession>A0AAD9J8J8</accession>
<organism evidence="2 3">
    <name type="scientific">Paralvinella palmiformis</name>
    <dbReference type="NCBI Taxonomy" id="53620"/>
    <lineage>
        <taxon>Eukaryota</taxon>
        <taxon>Metazoa</taxon>
        <taxon>Spiralia</taxon>
        <taxon>Lophotrochozoa</taxon>
        <taxon>Annelida</taxon>
        <taxon>Polychaeta</taxon>
        <taxon>Sedentaria</taxon>
        <taxon>Canalipalpata</taxon>
        <taxon>Terebellida</taxon>
        <taxon>Terebelliformia</taxon>
        <taxon>Alvinellidae</taxon>
        <taxon>Paralvinella</taxon>
    </lineage>
</organism>
<dbReference type="Proteomes" id="UP001208570">
    <property type="component" value="Unassembled WGS sequence"/>
</dbReference>
<feature type="compositionally biased region" description="Basic and acidic residues" evidence="1">
    <location>
        <begin position="211"/>
        <end position="231"/>
    </location>
</feature>
<proteinExistence type="predicted"/>
<evidence type="ECO:0000256" key="1">
    <source>
        <dbReference type="SAM" id="MobiDB-lite"/>
    </source>
</evidence>
<evidence type="ECO:0000313" key="2">
    <source>
        <dbReference type="EMBL" id="KAK2147695.1"/>
    </source>
</evidence>